<proteinExistence type="predicted"/>
<name>A0A6L5YCB1_9BACT</name>
<sequence>MSRLKLTQEHVEAALLGGCFLGGGGGGSMAKGRALGEAALAAGPLELVSLDEIDPEAIVVTCSAVGAPAAKEALATPEAAVRVIELLAKLDAPPPAGLITNENGGGSTFNGWLPAAMSGLPLIDAPCNGRAHPTGAMGSMALHRDNRYVSKQTAAGGNPETGRYLEAAFSGPMESVAALVRQCAVQAGGLVAVARNPVKAHYLKEHAAPGAVTLAIETGTKMLEARSRGAEAAVRAAVDFLGGRVVTAGTVDTIDLTTEGGFDHGVVSAGGCELTFWNEFMTLDRGGERLGTFPDLIMTTDAETGLPITTAELAKGRRVFVTLIPADKIPLGAGMSCRELLEPIEKVVGRAVLPYITLK</sequence>
<accession>A0A6L5YCB1</accession>
<dbReference type="AlphaFoldDB" id="A0A6L5YCB1"/>
<protein>
    <submittedName>
        <fullName evidence="3">DUF917 family protein</fullName>
    </submittedName>
</protein>
<dbReference type="Proteomes" id="UP000473699">
    <property type="component" value="Unassembled WGS sequence"/>
</dbReference>
<dbReference type="Gene3D" id="2.40.390.10">
    <property type="entry name" value="CV3147-like"/>
    <property type="match status" value="1"/>
</dbReference>
<evidence type="ECO:0000259" key="2">
    <source>
        <dbReference type="Pfam" id="PF20906"/>
    </source>
</evidence>
<comment type="caution">
    <text evidence="3">The sequence shown here is derived from an EMBL/GenBank/DDBJ whole genome shotgun (WGS) entry which is preliminary data.</text>
</comment>
<reference evidence="3 4" key="1">
    <citation type="submission" date="2019-08" db="EMBL/GenBank/DDBJ databases">
        <title>In-depth cultivation of the pig gut microbiome towards novel bacterial diversity and tailored functional studies.</title>
        <authorList>
            <person name="Wylensek D."/>
            <person name="Hitch T.C.A."/>
            <person name="Clavel T."/>
        </authorList>
    </citation>
    <scope>NUCLEOTIDE SEQUENCE [LARGE SCALE GENOMIC DNA]</scope>
    <source>
        <strain evidence="3 4">SM-530-WT-4B</strain>
    </source>
</reference>
<dbReference type="InterPro" id="IPR048350">
    <property type="entry name" value="S-Me-THD-like_C"/>
</dbReference>
<evidence type="ECO:0000259" key="1">
    <source>
        <dbReference type="Pfam" id="PF06032"/>
    </source>
</evidence>
<evidence type="ECO:0000313" key="3">
    <source>
        <dbReference type="EMBL" id="MST55698.1"/>
    </source>
</evidence>
<dbReference type="InterPro" id="IPR024071">
    <property type="entry name" value="S-Me-THD_C_sf"/>
</dbReference>
<dbReference type="RefSeq" id="WP_154528794.1">
    <property type="nucleotide sequence ID" value="NZ_VUNH01000006.1"/>
</dbReference>
<organism evidence="3 4">
    <name type="scientific">Pyramidobacter porci</name>
    <dbReference type="NCBI Taxonomy" id="2605789"/>
    <lineage>
        <taxon>Bacteria</taxon>
        <taxon>Thermotogati</taxon>
        <taxon>Synergistota</taxon>
        <taxon>Synergistia</taxon>
        <taxon>Synergistales</taxon>
        <taxon>Dethiosulfovibrionaceae</taxon>
        <taxon>Pyramidobacter</taxon>
    </lineage>
</organism>
<dbReference type="InterPro" id="IPR010318">
    <property type="entry name" value="S-Me-THD_N"/>
</dbReference>
<dbReference type="Gene3D" id="3.40.1610.10">
    <property type="entry name" value="CV3147-like domain"/>
    <property type="match status" value="1"/>
</dbReference>
<feature type="domain" description="S-Me-THD N-terminal" evidence="1">
    <location>
        <begin position="11"/>
        <end position="144"/>
    </location>
</feature>
<dbReference type="Pfam" id="PF20906">
    <property type="entry name" value="S-Me-THD_C"/>
    <property type="match status" value="1"/>
</dbReference>
<dbReference type="InterPro" id="IPR027479">
    <property type="entry name" value="S-Me-THD_N_sf"/>
</dbReference>
<evidence type="ECO:0000313" key="4">
    <source>
        <dbReference type="Proteomes" id="UP000473699"/>
    </source>
</evidence>
<dbReference type="EMBL" id="VUNH01000006">
    <property type="protein sequence ID" value="MST55698.1"/>
    <property type="molecule type" value="Genomic_DNA"/>
</dbReference>
<dbReference type="Pfam" id="PF06032">
    <property type="entry name" value="S-Me-THD_N"/>
    <property type="match status" value="1"/>
</dbReference>
<feature type="domain" description="S-Me-THD-like C-terminal" evidence="2">
    <location>
        <begin position="176"/>
        <end position="328"/>
    </location>
</feature>
<keyword evidence="4" id="KW-1185">Reference proteome</keyword>
<dbReference type="SUPFAM" id="SSF160991">
    <property type="entry name" value="CV3147-like"/>
    <property type="match status" value="1"/>
</dbReference>
<gene>
    <name evidence="3" type="ORF">FYJ74_06590</name>
</gene>